<accession>A0A9D4JQ53</accession>
<evidence type="ECO:0000313" key="2">
    <source>
        <dbReference type="Proteomes" id="UP000828390"/>
    </source>
</evidence>
<keyword evidence="2" id="KW-1185">Reference proteome</keyword>
<dbReference type="AlphaFoldDB" id="A0A9D4JQ53"/>
<organism evidence="1 2">
    <name type="scientific">Dreissena polymorpha</name>
    <name type="common">Zebra mussel</name>
    <name type="synonym">Mytilus polymorpha</name>
    <dbReference type="NCBI Taxonomy" id="45954"/>
    <lineage>
        <taxon>Eukaryota</taxon>
        <taxon>Metazoa</taxon>
        <taxon>Spiralia</taxon>
        <taxon>Lophotrochozoa</taxon>
        <taxon>Mollusca</taxon>
        <taxon>Bivalvia</taxon>
        <taxon>Autobranchia</taxon>
        <taxon>Heteroconchia</taxon>
        <taxon>Euheterodonta</taxon>
        <taxon>Imparidentia</taxon>
        <taxon>Neoheterodontei</taxon>
        <taxon>Myida</taxon>
        <taxon>Dreissenoidea</taxon>
        <taxon>Dreissenidae</taxon>
        <taxon>Dreissena</taxon>
    </lineage>
</organism>
<reference evidence="1" key="2">
    <citation type="submission" date="2020-11" db="EMBL/GenBank/DDBJ databases">
        <authorList>
            <person name="McCartney M.A."/>
            <person name="Auch B."/>
            <person name="Kono T."/>
            <person name="Mallez S."/>
            <person name="Becker A."/>
            <person name="Gohl D.M."/>
            <person name="Silverstein K.A.T."/>
            <person name="Koren S."/>
            <person name="Bechman K.B."/>
            <person name="Herman A."/>
            <person name="Abrahante J.E."/>
            <person name="Garbe J."/>
        </authorList>
    </citation>
    <scope>NUCLEOTIDE SEQUENCE</scope>
    <source>
        <strain evidence="1">Duluth1</strain>
        <tissue evidence="1">Whole animal</tissue>
    </source>
</reference>
<name>A0A9D4JQ53_DREPO</name>
<dbReference type="EMBL" id="JAIWYP010000006">
    <property type="protein sequence ID" value="KAH3815842.1"/>
    <property type="molecule type" value="Genomic_DNA"/>
</dbReference>
<comment type="caution">
    <text evidence="1">The sequence shown here is derived from an EMBL/GenBank/DDBJ whole genome shotgun (WGS) entry which is preliminary data.</text>
</comment>
<reference evidence="1" key="1">
    <citation type="journal article" date="2019" name="bioRxiv">
        <title>The Genome of the Zebra Mussel, Dreissena polymorpha: A Resource for Invasive Species Research.</title>
        <authorList>
            <person name="McCartney M.A."/>
            <person name="Auch B."/>
            <person name="Kono T."/>
            <person name="Mallez S."/>
            <person name="Zhang Y."/>
            <person name="Obille A."/>
            <person name="Becker A."/>
            <person name="Abrahante J.E."/>
            <person name="Garbe J."/>
            <person name="Badalamenti J.P."/>
            <person name="Herman A."/>
            <person name="Mangelson H."/>
            <person name="Liachko I."/>
            <person name="Sullivan S."/>
            <person name="Sone E.D."/>
            <person name="Koren S."/>
            <person name="Silverstein K.A.T."/>
            <person name="Beckman K.B."/>
            <person name="Gohl D.M."/>
        </authorList>
    </citation>
    <scope>NUCLEOTIDE SEQUENCE</scope>
    <source>
        <strain evidence="1">Duluth1</strain>
        <tissue evidence="1">Whole animal</tissue>
    </source>
</reference>
<dbReference type="Proteomes" id="UP000828390">
    <property type="component" value="Unassembled WGS sequence"/>
</dbReference>
<evidence type="ECO:0000313" key="1">
    <source>
        <dbReference type="EMBL" id="KAH3815842.1"/>
    </source>
</evidence>
<sequence>MFKQNVTNIAKTAHPLAASVLTKFYKDWTVNRTSKMLTRKNARRKKNFIGKIVLTKCDRYWTINVSFRVLTRFYYSHLKKNYRDPGCHVFFHEYWTKNVTFRVLTKFYTQFAHLRGTNILVKFHHYFICES</sequence>
<protein>
    <submittedName>
        <fullName evidence="1">Uncharacterized protein</fullName>
    </submittedName>
</protein>
<proteinExistence type="predicted"/>
<gene>
    <name evidence="1" type="ORF">DPMN_144375</name>
</gene>